<name>A0A7I8IHQ4_SPIIN</name>
<dbReference type="EMBL" id="LR743590">
    <property type="protein sequence ID" value="CAA2617711.1"/>
    <property type="molecule type" value="Genomic_DNA"/>
</dbReference>
<evidence type="ECO:0000313" key="2">
    <source>
        <dbReference type="Proteomes" id="UP001189122"/>
    </source>
</evidence>
<reference evidence="1 2" key="1">
    <citation type="submission" date="2019-12" db="EMBL/GenBank/DDBJ databases">
        <authorList>
            <person name="Scholz U."/>
            <person name="Mascher M."/>
            <person name="Fiebig A."/>
        </authorList>
    </citation>
    <scope>NUCLEOTIDE SEQUENCE</scope>
</reference>
<evidence type="ECO:0000313" key="1">
    <source>
        <dbReference type="EMBL" id="CAA2617711.1"/>
    </source>
</evidence>
<gene>
    <name evidence="1" type="ORF">SI7747_03003873</name>
</gene>
<dbReference type="InterPro" id="IPR036047">
    <property type="entry name" value="F-box-like_dom_sf"/>
</dbReference>
<dbReference type="SUPFAM" id="SSF81383">
    <property type="entry name" value="F-box domain"/>
    <property type="match status" value="1"/>
</dbReference>
<keyword evidence="2" id="KW-1185">Reference proteome</keyword>
<dbReference type="InterPro" id="IPR044207">
    <property type="entry name" value="At5g39250-like"/>
</dbReference>
<dbReference type="AlphaFoldDB" id="A0A7I8IHQ4"/>
<dbReference type="Proteomes" id="UP001189122">
    <property type="component" value="Unassembled WGS sequence"/>
</dbReference>
<protein>
    <submittedName>
        <fullName evidence="1">Uncharacterized protein</fullName>
    </submittedName>
</protein>
<dbReference type="EMBL" id="CACRZD030000003">
    <property type="protein sequence ID" value="CAA6657405.1"/>
    <property type="molecule type" value="Genomic_DNA"/>
</dbReference>
<sequence length="214" mass="24459">MLVCRQWRDIARDDYFWKCLCAKKWPSVCKRPPASSMSYHKFFQTFSRLSFKDLEFYIDIWSERRLIFSEAVPGSVLRAGIKSPPSGISDSMKTYLEGPNYKMMMPVEPQFTVPRENPVSVSVLVGRSDSKKVASIVGQALFDYVDWSTFRALAYEFLSLSPNYPFVSGAWVSLLFMAGAGDDTVQVFGVEIDFYDAASSKNDVPWLLDMLDWK</sequence>
<organism evidence="1">
    <name type="scientific">Spirodela intermedia</name>
    <name type="common">Intermediate duckweed</name>
    <dbReference type="NCBI Taxonomy" id="51605"/>
    <lineage>
        <taxon>Eukaryota</taxon>
        <taxon>Viridiplantae</taxon>
        <taxon>Streptophyta</taxon>
        <taxon>Embryophyta</taxon>
        <taxon>Tracheophyta</taxon>
        <taxon>Spermatophyta</taxon>
        <taxon>Magnoliopsida</taxon>
        <taxon>Liliopsida</taxon>
        <taxon>Araceae</taxon>
        <taxon>Lemnoideae</taxon>
        <taxon>Spirodela</taxon>
    </lineage>
</organism>
<proteinExistence type="predicted"/>
<accession>A0A7I8IHQ4</accession>
<dbReference type="PANTHER" id="PTHR47722:SF1">
    <property type="entry name" value="F-BOX DOMAIN CONTAINING PROTEIN, EXPRESSED"/>
    <property type="match status" value="1"/>
</dbReference>
<dbReference type="PANTHER" id="PTHR47722">
    <property type="entry name" value="EXPRESSED PROTEIN"/>
    <property type="match status" value="1"/>
</dbReference>